<gene>
    <name evidence="1" type="ORF">ABVK25_008507</name>
</gene>
<keyword evidence="2" id="KW-1185">Reference proteome</keyword>
<name>A0ABR4B1J2_9LECA</name>
<comment type="caution">
    <text evidence="1">The sequence shown here is derived from an EMBL/GenBank/DDBJ whole genome shotgun (WGS) entry which is preliminary data.</text>
</comment>
<proteinExistence type="predicted"/>
<sequence>MKMTTYLCTNPPHDANRTNSDLGTVASSVEFDFWSHHLGRGFYLGPVLCGPAPAHENGENNWWELATGMNHKKFDHNC</sequence>
<dbReference type="Proteomes" id="UP001590951">
    <property type="component" value="Unassembled WGS sequence"/>
</dbReference>
<dbReference type="EMBL" id="JBHFEH010000037">
    <property type="protein sequence ID" value="KAL2051258.1"/>
    <property type="molecule type" value="Genomic_DNA"/>
</dbReference>
<organism evidence="1 2">
    <name type="scientific">Lepraria finkii</name>
    <dbReference type="NCBI Taxonomy" id="1340010"/>
    <lineage>
        <taxon>Eukaryota</taxon>
        <taxon>Fungi</taxon>
        <taxon>Dikarya</taxon>
        <taxon>Ascomycota</taxon>
        <taxon>Pezizomycotina</taxon>
        <taxon>Lecanoromycetes</taxon>
        <taxon>OSLEUM clade</taxon>
        <taxon>Lecanoromycetidae</taxon>
        <taxon>Lecanorales</taxon>
        <taxon>Lecanorineae</taxon>
        <taxon>Stereocaulaceae</taxon>
        <taxon>Lepraria</taxon>
    </lineage>
</organism>
<protein>
    <submittedName>
        <fullName evidence="1">Uncharacterized protein</fullName>
    </submittedName>
</protein>
<reference evidence="1 2" key="1">
    <citation type="submission" date="2024-09" db="EMBL/GenBank/DDBJ databases">
        <title>Rethinking Asexuality: The Enigmatic Case of Functional Sexual Genes in Lepraria (Stereocaulaceae).</title>
        <authorList>
            <person name="Doellman M."/>
            <person name="Sun Y."/>
            <person name="Barcenas-Pena A."/>
            <person name="Lumbsch H.T."/>
            <person name="Grewe F."/>
        </authorList>
    </citation>
    <scope>NUCLEOTIDE SEQUENCE [LARGE SCALE GENOMIC DNA]</scope>
    <source>
        <strain evidence="1 2">Grewe 0041</strain>
    </source>
</reference>
<evidence type="ECO:0000313" key="1">
    <source>
        <dbReference type="EMBL" id="KAL2051258.1"/>
    </source>
</evidence>
<evidence type="ECO:0000313" key="2">
    <source>
        <dbReference type="Proteomes" id="UP001590951"/>
    </source>
</evidence>
<accession>A0ABR4B1J2</accession>